<dbReference type="SUPFAM" id="SSF48452">
    <property type="entry name" value="TPR-like"/>
    <property type="match status" value="1"/>
</dbReference>
<dbReference type="PANTHER" id="PTHR47870">
    <property type="entry name" value="CYTOCHROME C-TYPE BIOGENESIS PROTEIN CCMH"/>
    <property type="match status" value="1"/>
</dbReference>
<protein>
    <submittedName>
        <fullName evidence="5">C-type cytochrome biogenesis protein CcmI</fullName>
    </submittedName>
</protein>
<dbReference type="NCBIfam" id="TIGR03142">
    <property type="entry name" value="cytochro_ccmI"/>
    <property type="match status" value="1"/>
</dbReference>
<keyword evidence="2" id="KW-0201">Cytochrome c-type biogenesis</keyword>
<evidence type="ECO:0000256" key="4">
    <source>
        <dbReference type="SAM" id="Phobius"/>
    </source>
</evidence>
<evidence type="ECO:0000313" key="5">
    <source>
        <dbReference type="EMBL" id="MCL6284798.1"/>
    </source>
</evidence>
<feature type="region of interest" description="Disordered" evidence="3">
    <location>
        <begin position="134"/>
        <end position="157"/>
    </location>
</feature>
<keyword evidence="4" id="KW-0472">Membrane</keyword>
<gene>
    <name evidence="5" type="primary">ccmI</name>
    <name evidence="5" type="ORF">M3P21_14775</name>
</gene>
<evidence type="ECO:0000256" key="1">
    <source>
        <dbReference type="ARBA" id="ARBA00004196"/>
    </source>
</evidence>
<dbReference type="RefSeq" id="WP_249710988.1">
    <property type="nucleotide sequence ID" value="NZ_JAMFMB010000018.1"/>
</dbReference>
<accession>A0ABT0Q4L9</accession>
<dbReference type="EMBL" id="JAMFMB010000018">
    <property type="protein sequence ID" value="MCL6284798.1"/>
    <property type="molecule type" value="Genomic_DNA"/>
</dbReference>
<keyword evidence="4" id="KW-0812">Transmembrane</keyword>
<dbReference type="InterPro" id="IPR017560">
    <property type="entry name" value="Cyt_c_biogenesis_CcmI"/>
</dbReference>
<dbReference type="PANTHER" id="PTHR47870:SF1">
    <property type="entry name" value="CYTOCHROME C-TYPE BIOGENESIS PROTEIN CCMH"/>
    <property type="match status" value="1"/>
</dbReference>
<name>A0ABT0Q4L9_9RHOB</name>
<dbReference type="Proteomes" id="UP001203880">
    <property type="component" value="Unassembled WGS sequence"/>
</dbReference>
<dbReference type="InterPro" id="IPR011990">
    <property type="entry name" value="TPR-like_helical_dom_sf"/>
</dbReference>
<keyword evidence="6" id="KW-1185">Reference proteome</keyword>
<feature type="transmembrane region" description="Helical" evidence="4">
    <location>
        <begin position="93"/>
        <end position="112"/>
    </location>
</feature>
<organism evidence="5 6">
    <name type="scientific">Ruegeria spongiae</name>
    <dbReference type="NCBI Taxonomy" id="2942209"/>
    <lineage>
        <taxon>Bacteria</taxon>
        <taxon>Pseudomonadati</taxon>
        <taxon>Pseudomonadota</taxon>
        <taxon>Alphaproteobacteria</taxon>
        <taxon>Rhodobacterales</taxon>
        <taxon>Roseobacteraceae</taxon>
        <taxon>Ruegeria</taxon>
    </lineage>
</organism>
<evidence type="ECO:0000256" key="2">
    <source>
        <dbReference type="ARBA" id="ARBA00022748"/>
    </source>
</evidence>
<comment type="subcellular location">
    <subcellularLocation>
        <location evidence="1">Cell envelope</location>
    </subcellularLocation>
</comment>
<evidence type="ECO:0000313" key="6">
    <source>
        <dbReference type="Proteomes" id="UP001203880"/>
    </source>
</evidence>
<proteinExistence type="predicted"/>
<dbReference type="InterPro" id="IPR051263">
    <property type="entry name" value="C-type_cytochrome_biogenesis"/>
</dbReference>
<keyword evidence="4" id="KW-1133">Transmembrane helix</keyword>
<reference evidence="5" key="1">
    <citation type="submission" date="2022-05" db="EMBL/GenBank/DDBJ databases">
        <authorList>
            <person name="Park J.-S."/>
        </authorList>
    </citation>
    <scope>NUCLEOTIDE SEQUENCE</scope>
    <source>
        <strain evidence="5">2012CJ41-6</strain>
    </source>
</reference>
<dbReference type="Gene3D" id="1.25.40.10">
    <property type="entry name" value="Tetratricopeptide repeat domain"/>
    <property type="match status" value="1"/>
</dbReference>
<comment type="caution">
    <text evidence="5">The sequence shown here is derived from an EMBL/GenBank/DDBJ whole genome shotgun (WGS) entry which is preliminary data.</text>
</comment>
<sequence length="407" mass="44003">MTFWILISLTALVVAALLALTLLRCRSKDEPAAAYDLRVYREQLAGVDRDLVRGVIGESDADRIRTEISRRILAADALIRKESEGMAQPRRGTWVTALVLIAALMGGGLMLYRSLGAPGYGDLPLGLRKEMAEERRLNRPDQASAEAEQPERPAPNIDPKYAELMEQLRAAVASRPDDLQGHILLAQNEANLGNFSASYKAMADAIRLMGDDASADDHAEMAEMMIAAAGGYVSPQAETVLDQALDLDPDNGTALYYWGVMMLQIGRPDAAFRVWEEALRSNPAPAPWVDAIRARIGEVAARAGVKYDQPDVPALPGPSAQDMAGFENMAPDARADVIRNMVTGLSERLATEGGTAEEWARLIRSLGVLGEGAQANRVFHEAQQVFAGNDAALALIRQASQEADTAQ</sequence>
<evidence type="ECO:0000256" key="3">
    <source>
        <dbReference type="SAM" id="MobiDB-lite"/>
    </source>
</evidence>